<dbReference type="InterPro" id="IPR001357">
    <property type="entry name" value="BRCT_dom"/>
</dbReference>
<evidence type="ECO:0000259" key="16">
    <source>
        <dbReference type="PROSITE" id="PS50172"/>
    </source>
</evidence>
<feature type="compositionally biased region" description="Basic residues" evidence="14">
    <location>
        <begin position="176"/>
        <end position="187"/>
    </location>
</feature>
<evidence type="ECO:0000256" key="9">
    <source>
        <dbReference type="ARBA" id="ARBA00023204"/>
    </source>
</evidence>
<evidence type="ECO:0000256" key="10">
    <source>
        <dbReference type="ARBA" id="ARBA00023242"/>
    </source>
</evidence>
<keyword evidence="5" id="KW-0677">Repeat</keyword>
<evidence type="ECO:0000256" key="5">
    <source>
        <dbReference type="ARBA" id="ARBA00022737"/>
    </source>
</evidence>
<feature type="compositionally biased region" description="Basic and acidic residues" evidence="14">
    <location>
        <begin position="919"/>
        <end position="931"/>
    </location>
</feature>
<keyword evidence="10" id="KW-0539">Nucleus</keyword>
<dbReference type="PROSITE" id="PS50089">
    <property type="entry name" value="ZF_RING_2"/>
    <property type="match status" value="1"/>
</dbReference>
<dbReference type="SUPFAM" id="SSF57850">
    <property type="entry name" value="RING/U-box"/>
    <property type="match status" value="1"/>
</dbReference>
<dbReference type="Ensembl" id="ENSMALT00000032885.1">
    <property type="protein sequence ID" value="ENSMALP00000032326.1"/>
    <property type="gene ID" value="ENSMALG00000022267.1"/>
</dbReference>
<reference evidence="17" key="2">
    <citation type="submission" date="2025-09" db="UniProtKB">
        <authorList>
            <consortium name="Ensembl"/>
        </authorList>
    </citation>
    <scope>IDENTIFICATION</scope>
</reference>
<dbReference type="AlphaFoldDB" id="A0A3Q3KQ60"/>
<dbReference type="FunFam" id="3.40.50.10190:FF:000006">
    <property type="entry name" value="Breast cancer type 1 susceptibility protein homolog"/>
    <property type="match status" value="1"/>
</dbReference>
<dbReference type="SUPFAM" id="SSF52113">
    <property type="entry name" value="BRCT domain"/>
    <property type="match status" value="1"/>
</dbReference>
<evidence type="ECO:0000256" key="2">
    <source>
        <dbReference type="ARBA" id="ARBA00004286"/>
    </source>
</evidence>
<feature type="compositionally biased region" description="Low complexity" evidence="14">
    <location>
        <begin position="234"/>
        <end position="243"/>
    </location>
</feature>
<dbReference type="InterPro" id="IPR036420">
    <property type="entry name" value="BRCT_dom_sf"/>
</dbReference>
<evidence type="ECO:0000256" key="8">
    <source>
        <dbReference type="ARBA" id="ARBA00022833"/>
    </source>
</evidence>
<dbReference type="SMART" id="SM00292">
    <property type="entry name" value="BRCT"/>
    <property type="match status" value="1"/>
</dbReference>
<dbReference type="STRING" id="43700.ENSMALP00000032326"/>
<dbReference type="GO" id="GO:0043009">
    <property type="term" value="P:chordate embryonic development"/>
    <property type="evidence" value="ECO:0007669"/>
    <property type="project" value="TreeGrafter"/>
</dbReference>
<dbReference type="Proteomes" id="UP000261600">
    <property type="component" value="Unplaced"/>
</dbReference>
<dbReference type="InterPro" id="IPR013083">
    <property type="entry name" value="Znf_RING/FYVE/PHD"/>
</dbReference>
<feature type="region of interest" description="Disordered" evidence="14">
    <location>
        <begin position="450"/>
        <end position="475"/>
    </location>
</feature>
<dbReference type="GO" id="GO:0008270">
    <property type="term" value="F:zinc ion binding"/>
    <property type="evidence" value="ECO:0007669"/>
    <property type="project" value="UniProtKB-KW"/>
</dbReference>
<feature type="compositionally biased region" description="Basic and acidic residues" evidence="14">
    <location>
        <begin position="343"/>
        <end position="360"/>
    </location>
</feature>
<feature type="compositionally biased region" description="Polar residues" evidence="14">
    <location>
        <begin position="932"/>
        <end position="950"/>
    </location>
</feature>
<organism evidence="17 18">
    <name type="scientific">Monopterus albus</name>
    <name type="common">Swamp eel</name>
    <dbReference type="NCBI Taxonomy" id="43700"/>
    <lineage>
        <taxon>Eukaryota</taxon>
        <taxon>Metazoa</taxon>
        <taxon>Chordata</taxon>
        <taxon>Craniata</taxon>
        <taxon>Vertebrata</taxon>
        <taxon>Euteleostomi</taxon>
        <taxon>Actinopterygii</taxon>
        <taxon>Neopterygii</taxon>
        <taxon>Teleostei</taxon>
        <taxon>Neoteleostei</taxon>
        <taxon>Acanthomorphata</taxon>
        <taxon>Anabantaria</taxon>
        <taxon>Synbranchiformes</taxon>
        <taxon>Synbranchidae</taxon>
        <taxon>Monopterus</taxon>
    </lineage>
</organism>
<keyword evidence="8" id="KW-0862">Zinc</keyword>
<accession>A0A3Q3KQ60</accession>
<feature type="domain" description="BRCT" evidence="16">
    <location>
        <begin position="1015"/>
        <end position="1100"/>
    </location>
</feature>
<evidence type="ECO:0000256" key="13">
    <source>
        <dbReference type="PROSITE-ProRule" id="PRU00175"/>
    </source>
</evidence>
<dbReference type="Gene3D" id="3.40.50.10190">
    <property type="entry name" value="BRCT domain"/>
    <property type="match status" value="1"/>
</dbReference>
<dbReference type="InterPro" id="IPR018957">
    <property type="entry name" value="Znf_C3HC4_RING-type"/>
</dbReference>
<evidence type="ECO:0000256" key="12">
    <source>
        <dbReference type="ARBA" id="ARBA00031556"/>
    </source>
</evidence>
<keyword evidence="9" id="KW-0234">DNA repair</keyword>
<proteinExistence type="predicted"/>
<dbReference type="InterPro" id="IPR001841">
    <property type="entry name" value="Znf_RING"/>
</dbReference>
<feature type="region of interest" description="Disordered" evidence="14">
    <location>
        <begin position="919"/>
        <end position="958"/>
    </location>
</feature>
<dbReference type="PANTHER" id="PTHR13763:SF0">
    <property type="entry name" value="BREAST CANCER TYPE 1 SUSCEPTIBILITY PROTEIN"/>
    <property type="match status" value="1"/>
</dbReference>
<feature type="compositionally biased region" description="Polar residues" evidence="14">
    <location>
        <begin position="461"/>
        <end position="470"/>
    </location>
</feature>
<dbReference type="PROSITE" id="PS00518">
    <property type="entry name" value="ZF_RING_1"/>
    <property type="match status" value="1"/>
</dbReference>
<dbReference type="CDD" id="cd17735">
    <property type="entry name" value="BRCT_BRCA1_rpt1"/>
    <property type="match status" value="1"/>
</dbReference>
<dbReference type="InterPro" id="IPR017907">
    <property type="entry name" value="Znf_RING_CS"/>
</dbReference>
<dbReference type="PANTHER" id="PTHR13763">
    <property type="entry name" value="BREAST CANCER TYPE 1 SUSCEPTIBILITY PROTEIN BRCA1"/>
    <property type="match status" value="1"/>
</dbReference>
<dbReference type="InterPro" id="IPR031099">
    <property type="entry name" value="BRCA1-associated"/>
</dbReference>
<dbReference type="GO" id="GO:0045944">
    <property type="term" value="P:positive regulation of transcription by RNA polymerase II"/>
    <property type="evidence" value="ECO:0007669"/>
    <property type="project" value="TreeGrafter"/>
</dbReference>
<dbReference type="Gene3D" id="3.30.40.10">
    <property type="entry name" value="Zinc/RING finger domain, C3HC4 (zinc finger)"/>
    <property type="match status" value="1"/>
</dbReference>
<feature type="domain" description="RING-type" evidence="15">
    <location>
        <begin position="22"/>
        <end position="64"/>
    </location>
</feature>
<feature type="region of interest" description="Disordered" evidence="14">
    <location>
        <begin position="216"/>
        <end position="377"/>
    </location>
</feature>
<evidence type="ECO:0000259" key="15">
    <source>
        <dbReference type="PROSITE" id="PS50089"/>
    </source>
</evidence>
<dbReference type="GO" id="GO:0004842">
    <property type="term" value="F:ubiquitin-protein transferase activity"/>
    <property type="evidence" value="ECO:0007669"/>
    <property type="project" value="TreeGrafter"/>
</dbReference>
<protein>
    <recommendedName>
        <fullName evidence="12">RING-type E3 ubiquitin transferase BRCA1</fullName>
    </recommendedName>
</protein>
<feature type="compositionally biased region" description="Low complexity" evidence="14">
    <location>
        <begin position="790"/>
        <end position="804"/>
    </location>
</feature>
<feature type="region of interest" description="Disordered" evidence="14">
    <location>
        <begin position="789"/>
        <end position="865"/>
    </location>
</feature>
<reference evidence="17" key="1">
    <citation type="submission" date="2025-08" db="UniProtKB">
        <authorList>
            <consortium name="Ensembl"/>
        </authorList>
    </citation>
    <scope>IDENTIFICATION</scope>
</reference>
<evidence type="ECO:0000256" key="3">
    <source>
        <dbReference type="ARBA" id="ARBA00022454"/>
    </source>
</evidence>
<dbReference type="SMART" id="SM00184">
    <property type="entry name" value="RING"/>
    <property type="match status" value="1"/>
</dbReference>
<feature type="region of interest" description="Disordered" evidence="14">
    <location>
        <begin position="970"/>
        <end position="1010"/>
    </location>
</feature>
<dbReference type="CDD" id="cd16498">
    <property type="entry name" value="RING-HC_BRCA1"/>
    <property type="match status" value="1"/>
</dbReference>
<evidence type="ECO:0000313" key="18">
    <source>
        <dbReference type="Proteomes" id="UP000261600"/>
    </source>
</evidence>
<feature type="compositionally biased region" description="Basic and acidic residues" evidence="14">
    <location>
        <begin position="251"/>
        <end position="262"/>
    </location>
</feature>
<feature type="compositionally biased region" description="Polar residues" evidence="14">
    <location>
        <begin position="818"/>
        <end position="827"/>
    </location>
</feature>
<keyword evidence="4" id="KW-0479">Metal-binding</keyword>
<evidence type="ECO:0000256" key="7">
    <source>
        <dbReference type="ARBA" id="ARBA00022771"/>
    </source>
</evidence>
<keyword evidence="18" id="KW-1185">Reference proteome</keyword>
<evidence type="ECO:0000256" key="11">
    <source>
        <dbReference type="ARBA" id="ARBA00023306"/>
    </source>
</evidence>
<name>A0A3Q3KQ60_MONAL</name>
<keyword evidence="6" id="KW-0227">DNA damage</keyword>
<keyword evidence="11" id="KW-0131">Cell cycle</keyword>
<feature type="compositionally biased region" description="Low complexity" evidence="14">
    <location>
        <begin position="973"/>
        <end position="984"/>
    </location>
</feature>
<evidence type="ECO:0000256" key="6">
    <source>
        <dbReference type="ARBA" id="ARBA00022763"/>
    </source>
</evidence>
<evidence type="ECO:0000313" key="17">
    <source>
        <dbReference type="Ensembl" id="ENSMALP00000032326.1"/>
    </source>
</evidence>
<evidence type="ECO:0000256" key="1">
    <source>
        <dbReference type="ARBA" id="ARBA00004123"/>
    </source>
</evidence>
<dbReference type="GO" id="GO:0005694">
    <property type="term" value="C:chromosome"/>
    <property type="evidence" value="ECO:0007669"/>
    <property type="project" value="UniProtKB-SubCell"/>
</dbReference>
<dbReference type="GO" id="GO:0000724">
    <property type="term" value="P:double-strand break repair via homologous recombination"/>
    <property type="evidence" value="ECO:0007669"/>
    <property type="project" value="TreeGrafter"/>
</dbReference>
<dbReference type="GO" id="GO:0070531">
    <property type="term" value="C:BRCA1-A complex"/>
    <property type="evidence" value="ECO:0007669"/>
    <property type="project" value="TreeGrafter"/>
</dbReference>
<keyword evidence="3" id="KW-0158">Chromosome</keyword>
<dbReference type="PROSITE" id="PS50172">
    <property type="entry name" value="BRCT"/>
    <property type="match status" value="1"/>
</dbReference>
<feature type="region of interest" description="Disordered" evidence="14">
    <location>
        <begin position="174"/>
        <end position="204"/>
    </location>
</feature>
<dbReference type="GO" id="GO:0031436">
    <property type="term" value="C:BRCA1-BARD1 complex"/>
    <property type="evidence" value="ECO:0007669"/>
    <property type="project" value="TreeGrafter"/>
</dbReference>
<feature type="compositionally biased region" description="Basic and acidic residues" evidence="14">
    <location>
        <begin position="188"/>
        <end position="204"/>
    </location>
</feature>
<keyword evidence="7 13" id="KW-0863">Zinc-finger</keyword>
<evidence type="ECO:0000256" key="4">
    <source>
        <dbReference type="ARBA" id="ARBA00022723"/>
    </source>
</evidence>
<sequence length="1177" mass="130242">MEAPKPADVKKGISALWETLQCPICLDLLTTPVSTKCDHQFCKFCMMKLLENSKQNRATCPVCKTKITKRSLQESPGFQRLVAGLQDMIEAYEHDTGTNCKTTTSGTDHDNMENVNTQNGFARLMGLEDSSPLTVENEGRDSGLGDVPPTSEKKIFSKFENALLDPLLIPDETEHKHSRLSKRKKQKKDLEPDKILEQKQKKSVEKVTEWLMKVPIEGSCETEKPDKDTDDSDSSSSPSTVDVMQHINDVNPKREDRTKALEEQVFGAVYKRERRGNRTSSRPPHVFVEPPETEETQTSQLVSKRVEETNTCEDLCSLSDTEQQPKTKSKKRMQNTLQDVDSDLQKQAKAESENTEQQKTDKRRGKNTRSEKGKPARVVKPLVLVGVKNDETSPKTRLGSEEVQLHIENYPSSGDQDTPIMRNTRRSRRLQGYKKAYLKAILPEKDSDVAKQSEEAKVGTLENTTSPGNESKTRVSKRNGCIYNQDVGGIETVEPAERMSNTSTENLKESVAEVPNAEISETTNQFPKNIHLQTSACKIKGTLAEIGDDKNDSELDTEQLLRSFKATKRKSFHLGGPNVKRTRGLNKESMKDAEAEENDFACSGVEPMKKETYTVTSEITNQEVLRHNENSPCSDLFSPSDSPVQARKNVKKTDQAEDVMIPDTSCSGQDNAVGNGLSRNSISSPLSPNKVSKCEIEHPHLSMVVEVVDSGLRFTAVEHEAQNEASKSSQIAESQQDCSVRDFDKGNGIRGNISLGKLCSVNKGEHILNTESSLTPDGLVAPIIPTVHNAKSSSESAQLSANSSIKSNPRQKRKAQRLESSSESDCSNAKEEIPTLTQASCATADAEEQLSRPPPCPSPDSVASSQASVDLFGTPDECNLSMETSQFSSEVLVTQQKIEIQKELVRLEKLMALVSEVLQEKEGSPAKEVPSERNQSSTTTSKLENPSTRASDGKGVTHLGFISSDEASWMRKAPPASGAPVSAAKTLKNCSSPSDGQEDKENNTPPGDRHKAKMVLVSSGLVPHEQVMVKKFAKQVGARVVSQVTPEVTHIIMHTDEQLVCERTLKYFLGIAGRKWVVSFQWISECFKQKKLLEESFFEVRGDVVNGPNHQGPMRARTTEDNNLLMRGYKICFQGTFTDMTTGKPQCLSRQATVVTRGWLLDTVATYSLQNYKNYSA</sequence>
<dbReference type="Pfam" id="PF00097">
    <property type="entry name" value="zf-C3HC4"/>
    <property type="match status" value="1"/>
</dbReference>
<dbReference type="Pfam" id="PF00533">
    <property type="entry name" value="BRCT"/>
    <property type="match status" value="1"/>
</dbReference>
<comment type="subcellular location">
    <subcellularLocation>
        <location evidence="2">Chromosome</location>
    </subcellularLocation>
    <subcellularLocation>
        <location evidence="1">Nucleus</location>
    </subcellularLocation>
</comment>
<evidence type="ECO:0000256" key="14">
    <source>
        <dbReference type="SAM" id="MobiDB-lite"/>
    </source>
</evidence>
<dbReference type="GO" id="GO:0007095">
    <property type="term" value="P:mitotic G2 DNA damage checkpoint signaling"/>
    <property type="evidence" value="ECO:0007669"/>
    <property type="project" value="TreeGrafter"/>
</dbReference>